<feature type="chain" id="PRO_5021356276" description="Phr family secreted Rap phosphatase inhibitor" evidence="2">
    <location>
        <begin position="28"/>
        <end position="62"/>
    </location>
</feature>
<evidence type="ECO:0000256" key="2">
    <source>
        <dbReference type="SAM" id="SignalP"/>
    </source>
</evidence>
<keyword evidence="2" id="KW-0732">Signal</keyword>
<protein>
    <recommendedName>
        <fullName evidence="5">Phr family secreted Rap phosphatase inhibitor</fullName>
    </recommendedName>
</protein>
<comment type="caution">
    <text evidence="3">The sequence shown here is derived from an EMBL/GenBank/DDBJ whole genome shotgun (WGS) entry which is preliminary data.</text>
</comment>
<reference evidence="3 4" key="1">
    <citation type="journal article" date="2003" name="Int. J. Syst. Evol. Microbiol.">
        <title>Halobacillus salinus sp. nov., isolated from a salt lake on the coast of the East Sea in Korea.</title>
        <authorList>
            <person name="Yoon J.H."/>
            <person name="Kang K.H."/>
            <person name="Park Y.H."/>
        </authorList>
    </citation>
    <scope>NUCLEOTIDE SEQUENCE [LARGE SCALE GENOMIC DNA]</scope>
    <source>
        <strain evidence="3 4">HSL-3</strain>
    </source>
</reference>
<name>A0A4Z0GX76_9BACI</name>
<evidence type="ECO:0000313" key="4">
    <source>
        <dbReference type="Proteomes" id="UP000297982"/>
    </source>
</evidence>
<evidence type="ECO:0000313" key="3">
    <source>
        <dbReference type="EMBL" id="TGB01872.1"/>
    </source>
</evidence>
<dbReference type="AlphaFoldDB" id="A0A4Z0GX76"/>
<feature type="signal peptide" evidence="2">
    <location>
        <begin position="1"/>
        <end position="27"/>
    </location>
</feature>
<evidence type="ECO:0000256" key="1">
    <source>
        <dbReference type="SAM" id="MobiDB-lite"/>
    </source>
</evidence>
<dbReference type="RefSeq" id="WP_135328172.1">
    <property type="nucleotide sequence ID" value="NZ_SRJC01000004.1"/>
</dbReference>
<dbReference type="EMBL" id="SRJC01000004">
    <property type="protein sequence ID" value="TGB01872.1"/>
    <property type="molecule type" value="Genomic_DNA"/>
</dbReference>
<evidence type="ECO:0008006" key="5">
    <source>
        <dbReference type="Google" id="ProtNLM"/>
    </source>
</evidence>
<dbReference type="STRING" id="192814.GCA_900166575_03696"/>
<gene>
    <name evidence="3" type="ORF">E4663_14645</name>
</gene>
<sequence length="62" mass="6320">MKKFFTGALLALLLVFGNIGFSSVASQDPGTNIEKYFGDPGDSGIGIVEPQGSEDPGDSGIG</sequence>
<dbReference type="Proteomes" id="UP000297982">
    <property type="component" value="Unassembled WGS sequence"/>
</dbReference>
<feature type="region of interest" description="Disordered" evidence="1">
    <location>
        <begin position="40"/>
        <end position="62"/>
    </location>
</feature>
<organism evidence="3 4">
    <name type="scientific">Halobacillus salinus</name>
    <dbReference type="NCBI Taxonomy" id="192814"/>
    <lineage>
        <taxon>Bacteria</taxon>
        <taxon>Bacillati</taxon>
        <taxon>Bacillota</taxon>
        <taxon>Bacilli</taxon>
        <taxon>Bacillales</taxon>
        <taxon>Bacillaceae</taxon>
        <taxon>Halobacillus</taxon>
    </lineage>
</organism>
<accession>A0A4Z0GX76</accession>
<keyword evidence="4" id="KW-1185">Reference proteome</keyword>
<proteinExistence type="predicted"/>